<organism evidence="2 3">
    <name type="scientific">Sedimentibacter hydroxybenzoicus DSM 7310</name>
    <dbReference type="NCBI Taxonomy" id="1123245"/>
    <lineage>
        <taxon>Bacteria</taxon>
        <taxon>Bacillati</taxon>
        <taxon>Bacillota</taxon>
        <taxon>Tissierellia</taxon>
        <taxon>Sedimentibacter</taxon>
    </lineage>
</organism>
<proteinExistence type="predicted"/>
<dbReference type="RefSeq" id="WP_179239534.1">
    <property type="nucleotide sequence ID" value="NZ_JACBNQ010000029.1"/>
</dbReference>
<evidence type="ECO:0000313" key="2">
    <source>
        <dbReference type="EMBL" id="NYB75817.1"/>
    </source>
</evidence>
<dbReference type="AlphaFoldDB" id="A0A974GXP3"/>
<dbReference type="InterPro" id="IPR016181">
    <property type="entry name" value="Acyl_CoA_acyltransferase"/>
</dbReference>
<protein>
    <submittedName>
        <fullName evidence="2">GNAT family N-acetyltransferase</fullName>
    </submittedName>
</protein>
<comment type="caution">
    <text evidence="2">The sequence shown here is derived from an EMBL/GenBank/DDBJ whole genome shotgun (WGS) entry which is preliminary data.</text>
</comment>
<accession>A0A974GXP3</accession>
<sequence>MVSTKWVEDNCLLIYEDDILAGTGKLAFVDGKYFVENVNIKEEFRGKSYGELAVRMLVRRAVNMGAEKTYASIDKSIVKLFEKIGFYKQEETDNGDYVMCMEGDVGGHCCK</sequence>
<dbReference type="SUPFAM" id="SSF55729">
    <property type="entry name" value="Acyl-CoA N-acyltransferases (Nat)"/>
    <property type="match status" value="1"/>
</dbReference>
<dbReference type="Gene3D" id="3.40.630.30">
    <property type="match status" value="1"/>
</dbReference>
<reference evidence="2" key="1">
    <citation type="submission" date="2020-07" db="EMBL/GenBank/DDBJ databases">
        <title>Genomic analysis of a strain of Sedimentibacter Hydroxybenzoicus DSM7310.</title>
        <authorList>
            <person name="Ma S."/>
        </authorList>
    </citation>
    <scope>NUCLEOTIDE SEQUENCE</scope>
    <source>
        <strain evidence="2">DSM 7310</strain>
    </source>
</reference>
<dbReference type="GO" id="GO:0016747">
    <property type="term" value="F:acyltransferase activity, transferring groups other than amino-acyl groups"/>
    <property type="evidence" value="ECO:0007669"/>
    <property type="project" value="InterPro"/>
</dbReference>
<keyword evidence="3" id="KW-1185">Reference proteome</keyword>
<dbReference type="InterPro" id="IPR000182">
    <property type="entry name" value="GNAT_dom"/>
</dbReference>
<feature type="domain" description="N-acetyltransferase" evidence="1">
    <location>
        <begin position="1"/>
        <end position="104"/>
    </location>
</feature>
<evidence type="ECO:0000313" key="3">
    <source>
        <dbReference type="Proteomes" id="UP000611629"/>
    </source>
</evidence>
<dbReference type="Pfam" id="PF00583">
    <property type="entry name" value="Acetyltransf_1"/>
    <property type="match status" value="1"/>
</dbReference>
<name>A0A974GXP3_SEDHY</name>
<gene>
    <name evidence="2" type="ORF">HZF24_16835</name>
</gene>
<evidence type="ECO:0000259" key="1">
    <source>
        <dbReference type="PROSITE" id="PS51186"/>
    </source>
</evidence>
<dbReference type="EMBL" id="JACBNQ010000029">
    <property type="protein sequence ID" value="NYB75817.1"/>
    <property type="molecule type" value="Genomic_DNA"/>
</dbReference>
<dbReference type="Proteomes" id="UP000611629">
    <property type="component" value="Unassembled WGS sequence"/>
</dbReference>
<dbReference type="PROSITE" id="PS51186">
    <property type="entry name" value="GNAT"/>
    <property type="match status" value="1"/>
</dbReference>